<protein>
    <submittedName>
        <fullName evidence="2">Transposase</fullName>
    </submittedName>
</protein>
<evidence type="ECO:0000313" key="3">
    <source>
        <dbReference type="Proteomes" id="UP000515596"/>
    </source>
</evidence>
<dbReference type="Pfam" id="PF13737">
    <property type="entry name" value="DDE_Tnp_1_5"/>
    <property type="match status" value="1"/>
</dbReference>
<name>A0A7G5CBK9_WOLPI</name>
<dbReference type="EMBL" id="CP050530">
    <property type="protein sequence ID" value="QMV46593.1"/>
    <property type="molecule type" value="Genomic_DNA"/>
</dbReference>
<reference evidence="2 3" key="1">
    <citation type="journal article" date="2020" name="Mol. Biol. Evol.">
        <title>Life and death of selfish genes: comparative genomics reveals the dynamic evolution of cytoplasmic incompatibility.</title>
        <authorList>
            <person name="Martinez J."/>
            <person name="Klasson L."/>
            <person name="Welch J."/>
            <person name="Jiggins F.M."/>
        </authorList>
    </citation>
    <scope>NUCLEOTIDE SEQUENCE [LARGE SCALE GENOMIC DNA]</scope>
    <source>
        <strain evidence="2">WNik</strain>
    </source>
</reference>
<evidence type="ECO:0000259" key="1">
    <source>
        <dbReference type="Pfam" id="PF13737"/>
    </source>
</evidence>
<proteinExistence type="predicted"/>
<evidence type="ECO:0000313" key="2">
    <source>
        <dbReference type="EMBL" id="QMV46593.1"/>
    </source>
</evidence>
<feature type="domain" description="Transposase DDE" evidence="1">
    <location>
        <begin position="19"/>
        <end position="107"/>
    </location>
</feature>
<dbReference type="RefSeq" id="WP_182183396.1">
    <property type="nucleotide sequence ID" value="NZ_CP050530.1"/>
</dbReference>
<dbReference type="AlphaFoldDB" id="A0A7G5CBK9"/>
<gene>
    <name evidence="2" type="ORF">HC356_00115</name>
</gene>
<sequence length="113" mass="13165">MPQKMRVSNQGEYNEFLEKRGNVFHFIDEAIDNWYENSPKVSGGNNVYSDKAVILIHIIVHLFRIGLRQAVGFVKGYLKKIGKDLEVISYSQASRRLSKLNMKINDYRVNRDM</sequence>
<accession>A0A7G5CBK9</accession>
<dbReference type="InterPro" id="IPR025668">
    <property type="entry name" value="Tnp_DDE_dom"/>
</dbReference>
<dbReference type="Proteomes" id="UP000515596">
    <property type="component" value="Chromosome"/>
</dbReference>
<organism evidence="2 3">
    <name type="scientific">Wolbachia pipientis</name>
    <dbReference type="NCBI Taxonomy" id="955"/>
    <lineage>
        <taxon>Bacteria</taxon>
        <taxon>Pseudomonadati</taxon>
        <taxon>Pseudomonadota</taxon>
        <taxon>Alphaproteobacteria</taxon>
        <taxon>Rickettsiales</taxon>
        <taxon>Anaplasmataceae</taxon>
        <taxon>Wolbachieae</taxon>
        <taxon>Wolbachia</taxon>
    </lineage>
</organism>